<comment type="caution">
    <text evidence="1">The sequence shown here is derived from an EMBL/GenBank/DDBJ whole genome shotgun (WGS) entry which is preliminary data.</text>
</comment>
<dbReference type="Proteomes" id="UP000807825">
    <property type="component" value="Unassembled WGS sequence"/>
</dbReference>
<name>A0A9D6V5Y9_9BACT</name>
<dbReference type="GO" id="GO:0016301">
    <property type="term" value="F:kinase activity"/>
    <property type="evidence" value="ECO:0007669"/>
    <property type="project" value="UniProtKB-KW"/>
</dbReference>
<evidence type="ECO:0000313" key="2">
    <source>
        <dbReference type="Proteomes" id="UP000807825"/>
    </source>
</evidence>
<sequence length="270" mass="30621">MPIITISRGSYSKGKEVAENVAQRLGYECISREVLVEASDHFNIPEIKLVRALHDAPSILERFTYGKERYLAYIESAFLDRVQNDNVVYHGLAGHFFLRGVGHVLKVRILADIEDRIRLEMDRENISREQALYILKKDDQERRQWSMRLFGADSWDSSLYDLVIHVKKLKLEDAVDIVCRTAQLEQFRTTLDSRNTLNDLVMAARVKAELIETCQGVSVTAQDGTIYVSAHARAREAPQLAADLKSLAKKVPGVTDVRIEVGPVVTFFSD</sequence>
<protein>
    <submittedName>
        <fullName evidence="1">Cytidylate kinase-like family protein</fullName>
    </submittedName>
</protein>
<dbReference type="Pfam" id="PF13189">
    <property type="entry name" value="Cytidylate_kin2"/>
    <property type="match status" value="1"/>
</dbReference>
<dbReference type="Gene3D" id="3.40.50.300">
    <property type="entry name" value="P-loop containing nucleotide triphosphate hydrolases"/>
    <property type="match status" value="1"/>
</dbReference>
<keyword evidence="1" id="KW-0418">Kinase</keyword>
<evidence type="ECO:0000313" key="1">
    <source>
        <dbReference type="EMBL" id="MBI5252726.1"/>
    </source>
</evidence>
<accession>A0A9D6V5Y9</accession>
<reference evidence="1" key="1">
    <citation type="submission" date="2020-07" db="EMBL/GenBank/DDBJ databases">
        <title>Huge and variable diversity of episymbiotic CPR bacteria and DPANN archaea in groundwater ecosystems.</title>
        <authorList>
            <person name="He C.Y."/>
            <person name="Keren R."/>
            <person name="Whittaker M."/>
            <person name="Farag I.F."/>
            <person name="Doudna J."/>
            <person name="Cate J.H.D."/>
            <person name="Banfield J.F."/>
        </authorList>
    </citation>
    <scope>NUCLEOTIDE SEQUENCE</scope>
    <source>
        <strain evidence="1">NC_groundwater_1664_Pr3_B-0.1um_52_9</strain>
    </source>
</reference>
<proteinExistence type="predicted"/>
<dbReference type="AlphaFoldDB" id="A0A9D6V5Y9"/>
<keyword evidence="1" id="KW-0808">Transferase</keyword>
<gene>
    <name evidence="1" type="ORF">HY912_24790</name>
</gene>
<dbReference type="EMBL" id="JACRDE010000643">
    <property type="protein sequence ID" value="MBI5252726.1"/>
    <property type="molecule type" value="Genomic_DNA"/>
</dbReference>
<organism evidence="1 2">
    <name type="scientific">Desulfomonile tiedjei</name>
    <dbReference type="NCBI Taxonomy" id="2358"/>
    <lineage>
        <taxon>Bacteria</taxon>
        <taxon>Pseudomonadati</taxon>
        <taxon>Thermodesulfobacteriota</taxon>
        <taxon>Desulfomonilia</taxon>
        <taxon>Desulfomonilales</taxon>
        <taxon>Desulfomonilaceae</taxon>
        <taxon>Desulfomonile</taxon>
    </lineage>
</organism>
<dbReference type="InterPro" id="IPR027417">
    <property type="entry name" value="P-loop_NTPase"/>
</dbReference>